<keyword evidence="2" id="KW-1185">Reference proteome</keyword>
<evidence type="ECO:0000313" key="2">
    <source>
        <dbReference type="Proteomes" id="UP000199533"/>
    </source>
</evidence>
<dbReference type="Gene3D" id="3.30.110.70">
    <property type="entry name" value="Hypothetical protein apc22750. Chain B"/>
    <property type="match status" value="1"/>
</dbReference>
<dbReference type="RefSeq" id="WP_090702529.1">
    <property type="nucleotide sequence ID" value="NZ_FOSP01000039.1"/>
</dbReference>
<name>A0A1I4FKX8_9PROT</name>
<gene>
    <name evidence="1" type="ORF">SAMN05216302_103912</name>
</gene>
<reference evidence="2" key="1">
    <citation type="submission" date="2016-10" db="EMBL/GenBank/DDBJ databases">
        <authorList>
            <person name="Varghese N."/>
            <person name="Submissions S."/>
        </authorList>
    </citation>
    <scope>NUCLEOTIDE SEQUENCE [LARGE SCALE GENOMIC DNA]</scope>
    <source>
        <strain evidence="2">Nm69</strain>
    </source>
</reference>
<protein>
    <recommendedName>
        <fullName evidence="3">DUF4156 domain-containing protein</fullName>
    </recommendedName>
</protein>
<sequence>MNVLSKLKLLIKLIPLALILISSPAISEKPKTGSIMIILDKQNLTGCRLLGEVKGTSQDLDDDASYPERLMAARNNLRDETSRLGGNTVMIKHASNTARYGRYEVPEIDKMIIFTGHAYSCK</sequence>
<accession>A0A1I4FKX8</accession>
<proteinExistence type="predicted"/>
<dbReference type="AlphaFoldDB" id="A0A1I4FKX8"/>
<dbReference type="EMBL" id="FOSP01000039">
    <property type="protein sequence ID" value="SFL18554.1"/>
    <property type="molecule type" value="Genomic_DNA"/>
</dbReference>
<evidence type="ECO:0008006" key="3">
    <source>
        <dbReference type="Google" id="ProtNLM"/>
    </source>
</evidence>
<dbReference type="InterPro" id="IPR025294">
    <property type="entry name" value="DUF4156"/>
</dbReference>
<organism evidence="1 2">
    <name type="scientific">Nitrosomonas aestuarii</name>
    <dbReference type="NCBI Taxonomy" id="52441"/>
    <lineage>
        <taxon>Bacteria</taxon>
        <taxon>Pseudomonadati</taxon>
        <taxon>Pseudomonadota</taxon>
        <taxon>Betaproteobacteria</taxon>
        <taxon>Nitrosomonadales</taxon>
        <taxon>Nitrosomonadaceae</taxon>
        <taxon>Nitrosomonas</taxon>
    </lineage>
</organism>
<dbReference type="Proteomes" id="UP000199533">
    <property type="component" value="Unassembled WGS sequence"/>
</dbReference>
<evidence type="ECO:0000313" key="1">
    <source>
        <dbReference type="EMBL" id="SFL18554.1"/>
    </source>
</evidence>
<dbReference type="Pfam" id="PF13698">
    <property type="entry name" value="DUF4156"/>
    <property type="match status" value="1"/>
</dbReference>